<evidence type="ECO:0000256" key="6">
    <source>
        <dbReference type="ARBA" id="ARBA00034303"/>
    </source>
</evidence>
<keyword evidence="5" id="KW-0539">Nucleus</keyword>
<keyword evidence="2 7" id="KW-0812">Transmembrane</keyword>
<comment type="similarity">
    <text evidence="1">Belongs to the TMEM53 family.</text>
</comment>
<dbReference type="GO" id="GO:0005640">
    <property type="term" value="C:nuclear outer membrane"/>
    <property type="evidence" value="ECO:0007669"/>
    <property type="project" value="UniProtKB-SubCell"/>
</dbReference>
<gene>
    <name evidence="8" type="ORF">KVT40_004865</name>
</gene>
<dbReference type="Pfam" id="PF05705">
    <property type="entry name" value="DUF829"/>
    <property type="match status" value="1"/>
</dbReference>
<accession>A0A8K0L1I2</accession>
<evidence type="ECO:0000256" key="7">
    <source>
        <dbReference type="SAM" id="Phobius"/>
    </source>
</evidence>
<dbReference type="Proteomes" id="UP000809789">
    <property type="component" value="Unassembled WGS sequence"/>
</dbReference>
<protein>
    <recommendedName>
        <fullName evidence="10">Indole-diterpene biosynthesis protein PaxU</fullName>
    </recommendedName>
</protein>
<dbReference type="PANTHER" id="PTHR12265:SF30">
    <property type="entry name" value="TRANSMEMBRANE PROTEIN 53"/>
    <property type="match status" value="1"/>
</dbReference>
<dbReference type="PANTHER" id="PTHR12265">
    <property type="entry name" value="TRANSMEMBRANE PROTEIN 53"/>
    <property type="match status" value="1"/>
</dbReference>
<dbReference type="InterPro" id="IPR029058">
    <property type="entry name" value="AB_hydrolase_fold"/>
</dbReference>
<comment type="caution">
    <text evidence="8">The sequence shown here is derived from an EMBL/GenBank/DDBJ whole genome shotgun (WGS) entry which is preliminary data.</text>
</comment>
<keyword evidence="4 7" id="KW-0472">Membrane</keyword>
<name>A0A8K0L1I2_9PEZI</name>
<keyword evidence="3 7" id="KW-1133">Transmembrane helix</keyword>
<evidence type="ECO:0000256" key="4">
    <source>
        <dbReference type="ARBA" id="ARBA00023136"/>
    </source>
</evidence>
<feature type="transmembrane region" description="Helical" evidence="7">
    <location>
        <begin position="149"/>
        <end position="176"/>
    </location>
</feature>
<dbReference type="EMBL" id="JAESVG020000005">
    <property type="protein sequence ID" value="KAG8627382.1"/>
    <property type="molecule type" value="Genomic_DNA"/>
</dbReference>
<evidence type="ECO:0000313" key="8">
    <source>
        <dbReference type="EMBL" id="KAG8627382.1"/>
    </source>
</evidence>
<reference evidence="8" key="1">
    <citation type="submission" date="2021-07" db="EMBL/GenBank/DDBJ databases">
        <title>Elsinoe batatas strain:CRI-CJ2 Genome sequencing and assembly.</title>
        <authorList>
            <person name="Huang L."/>
        </authorList>
    </citation>
    <scope>NUCLEOTIDE SEQUENCE</scope>
    <source>
        <strain evidence="8">CRI-CJ2</strain>
    </source>
</reference>
<keyword evidence="9" id="KW-1185">Reference proteome</keyword>
<comment type="subcellular location">
    <subcellularLocation>
        <location evidence="6">Nucleus outer membrane</location>
        <topology evidence="6">Single-pass membrane protein</topology>
    </subcellularLocation>
</comment>
<sequence>MSNKPLPSLPPPLHNYHALTPQIHHHVPSHFLIPATDPCLIYTSRYLDLYPHTPQLVLESTVADMLFASDTSQARAFTPAREVLTRAEGTGGLVFHVFSNGGAQTLGRLLVSMPRPQGWVMRALVLDSCPGDGTLRRSADAIMFSLPRAWVFVVFGGIVVYAICAVIRILDLVFGIPSVVRVSRRRLLDVELIGREVPRLYLYGKKDRMIWWEDVRRHAEHARQKGYVTVDEVLFEEGSHCAYVLKDGEEYWHAITSLIDGETLSR</sequence>
<evidence type="ECO:0000256" key="3">
    <source>
        <dbReference type="ARBA" id="ARBA00022989"/>
    </source>
</evidence>
<evidence type="ECO:0000313" key="9">
    <source>
        <dbReference type="Proteomes" id="UP000809789"/>
    </source>
</evidence>
<dbReference type="OrthoDB" id="77878at2759"/>
<proteinExistence type="inferred from homology"/>
<evidence type="ECO:0000256" key="2">
    <source>
        <dbReference type="ARBA" id="ARBA00022692"/>
    </source>
</evidence>
<evidence type="ECO:0000256" key="5">
    <source>
        <dbReference type="ARBA" id="ARBA00023242"/>
    </source>
</evidence>
<dbReference type="InterPro" id="IPR008547">
    <property type="entry name" value="DUF829_TMEM53"/>
</dbReference>
<dbReference type="SUPFAM" id="SSF53474">
    <property type="entry name" value="alpha/beta-Hydrolases"/>
    <property type="match status" value="1"/>
</dbReference>
<organism evidence="8 9">
    <name type="scientific">Elsinoe batatas</name>
    <dbReference type="NCBI Taxonomy" id="2601811"/>
    <lineage>
        <taxon>Eukaryota</taxon>
        <taxon>Fungi</taxon>
        <taxon>Dikarya</taxon>
        <taxon>Ascomycota</taxon>
        <taxon>Pezizomycotina</taxon>
        <taxon>Dothideomycetes</taxon>
        <taxon>Dothideomycetidae</taxon>
        <taxon>Myriangiales</taxon>
        <taxon>Elsinoaceae</taxon>
        <taxon>Elsinoe</taxon>
    </lineage>
</organism>
<dbReference type="AlphaFoldDB" id="A0A8K0L1I2"/>
<evidence type="ECO:0000256" key="1">
    <source>
        <dbReference type="ARBA" id="ARBA00007387"/>
    </source>
</evidence>
<evidence type="ECO:0008006" key="10">
    <source>
        <dbReference type="Google" id="ProtNLM"/>
    </source>
</evidence>